<accession>A0A1I6VMG5</accession>
<reference evidence="2" key="1">
    <citation type="submission" date="2016-10" db="EMBL/GenBank/DDBJ databases">
        <authorList>
            <person name="Varghese N."/>
            <person name="Submissions S."/>
        </authorList>
    </citation>
    <scope>NUCLEOTIDE SEQUENCE [LARGE SCALE GENOMIC DNA]</scope>
    <source>
        <strain evidence="2">CGMCC 4.7047</strain>
    </source>
</reference>
<evidence type="ECO:0000313" key="1">
    <source>
        <dbReference type="EMBL" id="SFT14893.1"/>
    </source>
</evidence>
<keyword evidence="2" id="KW-1185">Reference proteome</keyword>
<dbReference type="AlphaFoldDB" id="A0A1I6VMG5"/>
<evidence type="ECO:0000313" key="2">
    <source>
        <dbReference type="Proteomes" id="UP000198873"/>
    </source>
</evidence>
<dbReference type="STRING" id="1176198.SAMN05444716_10911"/>
<protein>
    <submittedName>
        <fullName evidence="1">Uncharacterized protein</fullName>
    </submittedName>
</protein>
<sequence>MDAAGGPEPTVAEVIAMQDPGDRDACRADLDAATPATFPRIYRRWWAYGLLAQRDGRVERYVQAHRGGGDWREISAA</sequence>
<dbReference type="Proteomes" id="UP000198873">
    <property type="component" value="Unassembled WGS sequence"/>
</dbReference>
<gene>
    <name evidence="1" type="ORF">SAMN05444716_10911</name>
</gene>
<organism evidence="1 2">
    <name type="scientific">Streptomyces harbinensis</name>
    <dbReference type="NCBI Taxonomy" id="1176198"/>
    <lineage>
        <taxon>Bacteria</taxon>
        <taxon>Bacillati</taxon>
        <taxon>Actinomycetota</taxon>
        <taxon>Actinomycetes</taxon>
        <taxon>Kitasatosporales</taxon>
        <taxon>Streptomycetaceae</taxon>
        <taxon>Streptomyces</taxon>
    </lineage>
</organism>
<dbReference type="RefSeq" id="WP_019432563.1">
    <property type="nucleotide sequence ID" value="NZ_FPAB01000009.1"/>
</dbReference>
<dbReference type="EMBL" id="FPAB01000009">
    <property type="protein sequence ID" value="SFT14893.1"/>
    <property type="molecule type" value="Genomic_DNA"/>
</dbReference>
<proteinExistence type="predicted"/>
<name>A0A1I6VMG5_9ACTN</name>